<proteinExistence type="predicted"/>
<dbReference type="InterPro" id="IPR027417">
    <property type="entry name" value="P-loop_NTPase"/>
</dbReference>
<keyword evidence="1" id="KW-0813">Transport</keyword>
<dbReference type="GO" id="GO:0015910">
    <property type="term" value="P:long-chain fatty acid import into peroxisome"/>
    <property type="evidence" value="ECO:0007669"/>
    <property type="project" value="TreeGrafter"/>
</dbReference>
<dbReference type="VEuPathDB" id="FungiDB:PTTG_08688"/>
<evidence type="ECO:0000313" key="8">
    <source>
        <dbReference type="Proteomes" id="UP000005240"/>
    </source>
</evidence>
<dbReference type="PANTHER" id="PTHR11384:SF69">
    <property type="entry name" value="PEROXISOMAL LONG-CHAIN FATTY ACID IMPORT PROTEIN 1"/>
    <property type="match status" value="1"/>
</dbReference>
<evidence type="ECO:0000256" key="2">
    <source>
        <dbReference type="ARBA" id="ARBA00022692"/>
    </source>
</evidence>
<dbReference type="GO" id="GO:0005778">
    <property type="term" value="C:peroxisomal membrane"/>
    <property type="evidence" value="ECO:0007669"/>
    <property type="project" value="TreeGrafter"/>
</dbReference>
<sequence length="198" mass="21206">MYSYKDVSELAGYTARVSELFDTMKSIKRGQYEKRKVGSANTDNSQQMGPNGCGKSSLFRILGGLWPVYGGVVTKPAALEFTYIPQRPYLSPWAPCATSSSIPTRAQTWPPAASPTTTSSASLPSSTWTPSSSARAAGMSSGNGKMRSAAAISSGSPSADSTTIPTSILFSTNARPRSRSMWRRSCMNTKLVARLEQL</sequence>
<keyword evidence="8" id="KW-1185">Reference proteome</keyword>
<dbReference type="EMBL" id="ADAS02000250">
    <property type="protein sequence ID" value="OAV87920.1"/>
    <property type="molecule type" value="Genomic_DNA"/>
</dbReference>
<reference evidence="6" key="1">
    <citation type="submission" date="2009-11" db="EMBL/GenBank/DDBJ databases">
        <authorList>
            <consortium name="The Broad Institute Genome Sequencing Platform"/>
            <person name="Ward D."/>
            <person name="Feldgarden M."/>
            <person name="Earl A."/>
            <person name="Young S.K."/>
            <person name="Zeng Q."/>
            <person name="Koehrsen M."/>
            <person name="Alvarado L."/>
            <person name="Berlin A."/>
            <person name="Bochicchio J."/>
            <person name="Borenstein D."/>
            <person name="Chapman S.B."/>
            <person name="Chen Z."/>
            <person name="Engels R."/>
            <person name="Freedman E."/>
            <person name="Gellesch M."/>
            <person name="Goldberg J."/>
            <person name="Griggs A."/>
            <person name="Gujja S."/>
            <person name="Heilman E."/>
            <person name="Heiman D."/>
            <person name="Hepburn T."/>
            <person name="Howarth C."/>
            <person name="Jen D."/>
            <person name="Larson L."/>
            <person name="Lewis B."/>
            <person name="Mehta T."/>
            <person name="Park D."/>
            <person name="Pearson M."/>
            <person name="Roberts A."/>
            <person name="Saif S."/>
            <person name="Shea T."/>
            <person name="Shenoy N."/>
            <person name="Sisk P."/>
            <person name="Stolte C."/>
            <person name="Sykes S."/>
            <person name="Thomson T."/>
            <person name="Walk T."/>
            <person name="White J."/>
            <person name="Yandava C."/>
            <person name="Izard J."/>
            <person name="Baranova O.V."/>
            <person name="Blanton J.M."/>
            <person name="Tanner A.C."/>
            <person name="Dewhirst F.E."/>
            <person name="Haas B."/>
            <person name="Nusbaum C."/>
            <person name="Birren B."/>
        </authorList>
    </citation>
    <scope>NUCLEOTIDE SEQUENCE [LARGE SCALE GENOMIC DNA]</scope>
    <source>
        <strain evidence="6">1-1 BBBD Race 1</strain>
    </source>
</reference>
<gene>
    <name evidence="6" type="ORF">PTTG_08688</name>
</gene>
<dbReference type="Gene3D" id="3.40.50.300">
    <property type="entry name" value="P-loop containing nucleotide triphosphate hydrolases"/>
    <property type="match status" value="1"/>
</dbReference>
<evidence type="ECO:0008006" key="9">
    <source>
        <dbReference type="Google" id="ProtNLM"/>
    </source>
</evidence>
<feature type="region of interest" description="Disordered" evidence="5">
    <location>
        <begin position="104"/>
        <end position="160"/>
    </location>
</feature>
<keyword evidence="3" id="KW-1133">Transmembrane helix</keyword>
<evidence type="ECO:0000313" key="6">
    <source>
        <dbReference type="EMBL" id="OAV87920.1"/>
    </source>
</evidence>
<organism evidence="6">
    <name type="scientific">Puccinia triticina (isolate 1-1 / race 1 (BBBD))</name>
    <name type="common">Brown leaf rust fungus</name>
    <dbReference type="NCBI Taxonomy" id="630390"/>
    <lineage>
        <taxon>Eukaryota</taxon>
        <taxon>Fungi</taxon>
        <taxon>Dikarya</taxon>
        <taxon>Basidiomycota</taxon>
        <taxon>Pucciniomycotina</taxon>
        <taxon>Pucciniomycetes</taxon>
        <taxon>Pucciniales</taxon>
        <taxon>Pucciniaceae</taxon>
        <taxon>Puccinia</taxon>
    </lineage>
</organism>
<keyword evidence="4" id="KW-0472">Membrane</keyword>
<reference evidence="6" key="2">
    <citation type="submission" date="2016-05" db="EMBL/GenBank/DDBJ databases">
        <title>Comparative analysis highlights variable genome content of wheat rusts and divergence of the mating loci.</title>
        <authorList>
            <person name="Cuomo C.A."/>
            <person name="Bakkeren G."/>
            <person name="Szabo L."/>
            <person name="Khalil H."/>
            <person name="Joly D."/>
            <person name="Goldberg J."/>
            <person name="Young S."/>
            <person name="Zeng Q."/>
            <person name="Fellers J."/>
        </authorList>
    </citation>
    <scope>NUCLEOTIDE SEQUENCE [LARGE SCALE GENOMIC DNA]</scope>
    <source>
        <strain evidence="6">1-1 BBBD Race 1</strain>
    </source>
</reference>
<feature type="compositionally biased region" description="Low complexity" evidence="5">
    <location>
        <begin position="108"/>
        <end position="160"/>
    </location>
</feature>
<evidence type="ECO:0000256" key="5">
    <source>
        <dbReference type="SAM" id="MobiDB-lite"/>
    </source>
</evidence>
<dbReference type="PANTHER" id="PTHR11384">
    <property type="entry name" value="ATP-BINDING CASSETTE, SUB-FAMILY D MEMBER"/>
    <property type="match status" value="1"/>
</dbReference>
<dbReference type="EnsemblFungi" id="PTTG_08688-t43_1">
    <property type="protein sequence ID" value="PTTG_08688-t43_1-p1"/>
    <property type="gene ID" value="PTTG_08688"/>
</dbReference>
<dbReference type="GO" id="GO:0006635">
    <property type="term" value="P:fatty acid beta-oxidation"/>
    <property type="evidence" value="ECO:0007669"/>
    <property type="project" value="TreeGrafter"/>
</dbReference>
<evidence type="ECO:0000256" key="4">
    <source>
        <dbReference type="ARBA" id="ARBA00023136"/>
    </source>
</evidence>
<dbReference type="GO" id="GO:0042760">
    <property type="term" value="P:very long-chain fatty acid catabolic process"/>
    <property type="evidence" value="ECO:0007669"/>
    <property type="project" value="TreeGrafter"/>
</dbReference>
<accession>A0A180G5N9</accession>
<dbReference type="GO" id="GO:0005324">
    <property type="term" value="F:long-chain fatty acid transmembrane transporter activity"/>
    <property type="evidence" value="ECO:0007669"/>
    <property type="project" value="TreeGrafter"/>
</dbReference>
<dbReference type="GO" id="GO:0007031">
    <property type="term" value="P:peroxisome organization"/>
    <property type="evidence" value="ECO:0007669"/>
    <property type="project" value="TreeGrafter"/>
</dbReference>
<dbReference type="GO" id="GO:0005524">
    <property type="term" value="F:ATP binding"/>
    <property type="evidence" value="ECO:0007669"/>
    <property type="project" value="TreeGrafter"/>
</dbReference>
<reference evidence="7" key="4">
    <citation type="submission" date="2025-05" db="UniProtKB">
        <authorList>
            <consortium name="EnsemblFungi"/>
        </authorList>
    </citation>
    <scope>IDENTIFICATION</scope>
    <source>
        <strain evidence="7">isolate 1-1 / race 1 (BBBD)</strain>
    </source>
</reference>
<evidence type="ECO:0000256" key="3">
    <source>
        <dbReference type="ARBA" id="ARBA00022989"/>
    </source>
</evidence>
<reference evidence="7 8" key="3">
    <citation type="journal article" date="2017" name="G3 (Bethesda)">
        <title>Comparative analysis highlights variable genome content of wheat rusts and divergence of the mating loci.</title>
        <authorList>
            <person name="Cuomo C.A."/>
            <person name="Bakkeren G."/>
            <person name="Khalil H.B."/>
            <person name="Panwar V."/>
            <person name="Joly D."/>
            <person name="Linning R."/>
            <person name="Sakthikumar S."/>
            <person name="Song X."/>
            <person name="Adiconis X."/>
            <person name="Fan L."/>
            <person name="Goldberg J.M."/>
            <person name="Levin J.Z."/>
            <person name="Young S."/>
            <person name="Zeng Q."/>
            <person name="Anikster Y."/>
            <person name="Bruce M."/>
            <person name="Wang M."/>
            <person name="Yin C."/>
            <person name="McCallum B."/>
            <person name="Szabo L.J."/>
            <person name="Hulbert S."/>
            <person name="Chen X."/>
            <person name="Fellers J.P."/>
        </authorList>
    </citation>
    <scope>NUCLEOTIDE SEQUENCE</scope>
    <source>
        <strain evidence="7">isolate 1-1 / race 1 (BBBD)</strain>
        <strain evidence="8">Isolate 1-1 / race 1 (BBBD)</strain>
    </source>
</reference>
<dbReference type="AlphaFoldDB" id="A0A180G5N9"/>
<dbReference type="GO" id="GO:0042626">
    <property type="term" value="F:ATPase-coupled transmembrane transporter activity"/>
    <property type="evidence" value="ECO:0007669"/>
    <property type="project" value="TreeGrafter"/>
</dbReference>
<name>A0A180G5N9_PUCT1</name>
<feature type="non-terminal residue" evidence="6">
    <location>
        <position position="198"/>
    </location>
</feature>
<dbReference type="InterPro" id="IPR050835">
    <property type="entry name" value="ABC_transporter_sub-D"/>
</dbReference>
<dbReference type="OrthoDB" id="422637at2759"/>
<keyword evidence="2" id="KW-0812">Transmembrane</keyword>
<dbReference type="SUPFAM" id="SSF52540">
    <property type="entry name" value="P-loop containing nucleoside triphosphate hydrolases"/>
    <property type="match status" value="1"/>
</dbReference>
<protein>
    <recommendedName>
        <fullName evidence="9">ABC transporter domain-containing protein</fullName>
    </recommendedName>
</protein>
<dbReference type="Proteomes" id="UP000005240">
    <property type="component" value="Unassembled WGS sequence"/>
</dbReference>
<evidence type="ECO:0000313" key="7">
    <source>
        <dbReference type="EnsemblFungi" id="PTTG_08688-t43_1-p1"/>
    </source>
</evidence>
<evidence type="ECO:0000256" key="1">
    <source>
        <dbReference type="ARBA" id="ARBA00022448"/>
    </source>
</evidence>